<reference evidence="1" key="1">
    <citation type="journal article" date="2015" name="ISME J.">
        <title>Draft Genome Sequence of Streptomyces incarnatus NRRL8089, which Produces the Nucleoside Antibiotic Sinefungin.</title>
        <authorList>
            <person name="Oshima K."/>
            <person name="Hattori M."/>
            <person name="Shimizu H."/>
            <person name="Fukuda K."/>
            <person name="Nemoto M."/>
            <person name="Inagaki K."/>
            <person name="Tamura T."/>
        </authorList>
    </citation>
    <scope>NUCLEOTIDE SEQUENCE</scope>
    <source>
        <strain evidence="1">FACHB-1277</strain>
    </source>
</reference>
<keyword evidence="2" id="KW-1185">Reference proteome</keyword>
<sequence length="73" mass="8453">MNTLVEIKTAIARLSDDETSTLLSWLQERSEDDWDKQIKKDSEQGKLNKVIQRAKAHIVNNRVMKLDEVINNS</sequence>
<name>A0A926UPW8_9CYAN</name>
<gene>
    <name evidence="1" type="ORF">H6F44_02625</name>
</gene>
<dbReference type="RefSeq" id="WP_190349367.1">
    <property type="nucleotide sequence ID" value="NZ_JACJPY010000005.1"/>
</dbReference>
<evidence type="ECO:0000313" key="2">
    <source>
        <dbReference type="Proteomes" id="UP000631421"/>
    </source>
</evidence>
<evidence type="ECO:0000313" key="1">
    <source>
        <dbReference type="EMBL" id="MBD2149025.1"/>
    </source>
</evidence>
<protein>
    <submittedName>
        <fullName evidence="1">Uncharacterized protein</fullName>
    </submittedName>
</protein>
<dbReference type="EMBL" id="JACJPY010000005">
    <property type="protein sequence ID" value="MBD2149025.1"/>
    <property type="molecule type" value="Genomic_DNA"/>
</dbReference>
<dbReference type="AlphaFoldDB" id="A0A926UPW8"/>
<proteinExistence type="predicted"/>
<dbReference type="Proteomes" id="UP000631421">
    <property type="component" value="Unassembled WGS sequence"/>
</dbReference>
<accession>A0A926UPW8</accession>
<organism evidence="1 2">
    <name type="scientific">Pseudanabaena cinerea FACHB-1277</name>
    <dbReference type="NCBI Taxonomy" id="2949581"/>
    <lineage>
        <taxon>Bacteria</taxon>
        <taxon>Bacillati</taxon>
        <taxon>Cyanobacteriota</taxon>
        <taxon>Cyanophyceae</taxon>
        <taxon>Pseudanabaenales</taxon>
        <taxon>Pseudanabaenaceae</taxon>
        <taxon>Pseudanabaena</taxon>
        <taxon>Pseudanabaena cinerea</taxon>
    </lineage>
</organism>
<reference evidence="1" key="2">
    <citation type="submission" date="2020-08" db="EMBL/GenBank/DDBJ databases">
        <authorList>
            <person name="Chen M."/>
            <person name="Teng W."/>
            <person name="Zhao L."/>
            <person name="Hu C."/>
            <person name="Zhou Y."/>
            <person name="Han B."/>
            <person name="Song L."/>
            <person name="Shu W."/>
        </authorList>
    </citation>
    <scope>NUCLEOTIDE SEQUENCE</scope>
    <source>
        <strain evidence="1">FACHB-1277</strain>
    </source>
</reference>
<comment type="caution">
    <text evidence="1">The sequence shown here is derived from an EMBL/GenBank/DDBJ whole genome shotgun (WGS) entry which is preliminary data.</text>
</comment>